<dbReference type="Gene3D" id="1.25.40.10">
    <property type="entry name" value="Tetratricopeptide repeat domain"/>
    <property type="match status" value="2"/>
</dbReference>
<evidence type="ECO:0000313" key="5">
    <source>
        <dbReference type="Proteomes" id="UP001241110"/>
    </source>
</evidence>
<dbReference type="InterPro" id="IPR044650">
    <property type="entry name" value="SRFR1-like"/>
</dbReference>
<organism evidence="4 5">
    <name type="scientific">Xanthocytophaga flava</name>
    <dbReference type="NCBI Taxonomy" id="3048013"/>
    <lineage>
        <taxon>Bacteria</taxon>
        <taxon>Pseudomonadati</taxon>
        <taxon>Bacteroidota</taxon>
        <taxon>Cytophagia</taxon>
        <taxon>Cytophagales</taxon>
        <taxon>Rhodocytophagaceae</taxon>
        <taxon>Xanthocytophaga</taxon>
    </lineage>
</organism>
<dbReference type="Pfam" id="PF13432">
    <property type="entry name" value="TPR_16"/>
    <property type="match status" value="1"/>
</dbReference>
<dbReference type="EMBL" id="JASJOS010000005">
    <property type="protein sequence ID" value="MDJ1481267.1"/>
    <property type="molecule type" value="Genomic_DNA"/>
</dbReference>
<dbReference type="GO" id="GO:0045892">
    <property type="term" value="P:negative regulation of DNA-templated transcription"/>
    <property type="evidence" value="ECO:0007669"/>
    <property type="project" value="InterPro"/>
</dbReference>
<keyword evidence="2 3" id="KW-0802">TPR repeat</keyword>
<dbReference type="SUPFAM" id="SSF48452">
    <property type="entry name" value="TPR-like"/>
    <property type="match status" value="1"/>
</dbReference>
<dbReference type="InterPro" id="IPR011990">
    <property type="entry name" value="TPR-like_helical_dom_sf"/>
</dbReference>
<name>A0AAE3QKY6_9BACT</name>
<comment type="caution">
    <text evidence="4">The sequence shown here is derived from an EMBL/GenBank/DDBJ whole genome shotgun (WGS) entry which is preliminary data.</text>
</comment>
<dbReference type="Pfam" id="PF07719">
    <property type="entry name" value="TPR_2"/>
    <property type="match status" value="1"/>
</dbReference>
<dbReference type="Proteomes" id="UP001241110">
    <property type="component" value="Unassembled WGS sequence"/>
</dbReference>
<proteinExistence type="predicted"/>
<evidence type="ECO:0000256" key="1">
    <source>
        <dbReference type="ARBA" id="ARBA00022737"/>
    </source>
</evidence>
<evidence type="ECO:0000256" key="2">
    <source>
        <dbReference type="ARBA" id="ARBA00022803"/>
    </source>
</evidence>
<reference evidence="4" key="1">
    <citation type="submission" date="2023-05" db="EMBL/GenBank/DDBJ databases">
        <authorList>
            <person name="Zhang X."/>
        </authorList>
    </citation>
    <scope>NUCLEOTIDE SEQUENCE</scope>
    <source>
        <strain evidence="4">YF14B1</strain>
    </source>
</reference>
<dbReference type="InterPro" id="IPR013105">
    <property type="entry name" value="TPR_2"/>
</dbReference>
<protein>
    <submittedName>
        <fullName evidence="4">Tetratricopeptide repeat protein</fullName>
    </submittedName>
</protein>
<evidence type="ECO:0000313" key="4">
    <source>
        <dbReference type="EMBL" id="MDJ1481267.1"/>
    </source>
</evidence>
<dbReference type="PROSITE" id="PS50005">
    <property type="entry name" value="TPR"/>
    <property type="match status" value="1"/>
</dbReference>
<dbReference type="AlphaFoldDB" id="A0AAE3QKY6"/>
<dbReference type="InterPro" id="IPR019734">
    <property type="entry name" value="TPR_rpt"/>
</dbReference>
<dbReference type="PANTHER" id="PTHR44749">
    <property type="entry name" value="SUPPRESSOR OF RPS4-RLD 1"/>
    <property type="match status" value="1"/>
</dbReference>
<dbReference type="PANTHER" id="PTHR44749:SF1">
    <property type="entry name" value="TETRATRICOPEPTIDE-LIKE HELICAL DOMAIN-CONTAINING PROTEIN"/>
    <property type="match status" value="1"/>
</dbReference>
<dbReference type="RefSeq" id="WP_313978807.1">
    <property type="nucleotide sequence ID" value="NZ_JASJOS010000005.1"/>
</dbReference>
<dbReference type="SMART" id="SM00028">
    <property type="entry name" value="TPR"/>
    <property type="match status" value="3"/>
</dbReference>
<accession>A0AAE3QKY6</accession>
<gene>
    <name evidence="4" type="ORF">QNI16_12285</name>
</gene>
<keyword evidence="1" id="KW-0677">Repeat</keyword>
<evidence type="ECO:0000256" key="3">
    <source>
        <dbReference type="PROSITE-ProRule" id="PRU00339"/>
    </source>
</evidence>
<feature type="repeat" description="TPR" evidence="3">
    <location>
        <begin position="139"/>
        <end position="172"/>
    </location>
</feature>
<sequence length="191" mass="21856">MEAICLLIFVGSSALYIRYLLWRGAGTTQSDKDRIRLQEGIQLLEKRLYKEAFAYFNSILQKEPRCALALASRARCYLMQGDWLHVITDCNKAASLDHCLDSIYLDKGIALVHLGEMKDAFVQFDKAVWYFNVNATPNADAYRWRGITRLKLGDYTKAEQDFRKAINLGDENAAYFLSMRGDSMDTIEIDS</sequence>